<feature type="region of interest" description="Disordered" evidence="1">
    <location>
        <begin position="52"/>
        <end position="71"/>
    </location>
</feature>
<name>A0A7C5H6Y5_9CHLB</name>
<dbReference type="EMBL" id="DRSK01000179">
    <property type="protein sequence ID" value="HHE07871.1"/>
    <property type="molecule type" value="Genomic_DNA"/>
</dbReference>
<keyword evidence="2" id="KW-0812">Transmembrane</keyword>
<dbReference type="AlphaFoldDB" id="A0A7C5H6Y5"/>
<evidence type="ECO:0000313" key="3">
    <source>
        <dbReference type="EMBL" id="HHE07871.1"/>
    </source>
</evidence>
<reference evidence="3" key="1">
    <citation type="journal article" date="2020" name="mSystems">
        <title>Genome- and Community-Level Interaction Insights into Carbon Utilization and Element Cycling Functions of Hydrothermarchaeota in Hydrothermal Sediment.</title>
        <authorList>
            <person name="Zhou Z."/>
            <person name="Liu Y."/>
            <person name="Xu W."/>
            <person name="Pan J."/>
            <person name="Luo Z.H."/>
            <person name="Li M."/>
        </authorList>
    </citation>
    <scope>NUCLEOTIDE SEQUENCE [LARGE SCALE GENOMIC DNA]</scope>
    <source>
        <strain evidence="3">HyVt-628</strain>
    </source>
</reference>
<feature type="transmembrane region" description="Helical" evidence="2">
    <location>
        <begin position="12"/>
        <end position="36"/>
    </location>
</feature>
<accession>A0A7C5H6Y5</accession>
<proteinExistence type="predicted"/>
<feature type="compositionally biased region" description="Low complexity" evidence="1">
    <location>
        <begin position="57"/>
        <end position="69"/>
    </location>
</feature>
<gene>
    <name evidence="3" type="ORF">ENL01_03075</name>
</gene>
<evidence type="ECO:0000256" key="2">
    <source>
        <dbReference type="SAM" id="Phobius"/>
    </source>
</evidence>
<dbReference type="Proteomes" id="UP000886059">
    <property type="component" value="Unassembled WGS sequence"/>
</dbReference>
<protein>
    <submittedName>
        <fullName evidence="3">Uncharacterized protein</fullName>
    </submittedName>
</protein>
<evidence type="ECO:0000256" key="1">
    <source>
        <dbReference type="SAM" id="MobiDB-lite"/>
    </source>
</evidence>
<comment type="caution">
    <text evidence="3">The sequence shown here is derived from an EMBL/GenBank/DDBJ whole genome shotgun (WGS) entry which is preliminary data.</text>
</comment>
<organism evidence="3">
    <name type="scientific">Chlorobaculum parvum</name>
    <dbReference type="NCBI Taxonomy" id="274539"/>
    <lineage>
        <taxon>Bacteria</taxon>
        <taxon>Pseudomonadati</taxon>
        <taxon>Chlorobiota</taxon>
        <taxon>Chlorobiia</taxon>
        <taxon>Chlorobiales</taxon>
        <taxon>Chlorobiaceae</taxon>
        <taxon>Chlorobaculum</taxon>
    </lineage>
</organism>
<sequence>MEKLFLFIKLTVQTIFISGALIMKYLLLVIFLWLAVRFVVRLVRLMFIVSRSDRSSGNRPSSFSSSGRRVQVEEAEYEVIDSQIKQKE</sequence>
<keyword evidence="2" id="KW-0472">Membrane</keyword>
<keyword evidence="2" id="KW-1133">Transmembrane helix</keyword>